<evidence type="ECO:0000313" key="1">
    <source>
        <dbReference type="EMBL" id="RNF02912.1"/>
    </source>
</evidence>
<gene>
    <name evidence="1" type="ORF">TraAM80_06115</name>
</gene>
<reference evidence="1 2" key="1">
    <citation type="journal article" date="2018" name="BMC Genomics">
        <title>Genomic comparison of Trypanosoma conorhini and Trypanosoma rangeli to Trypanosoma cruzi strains of high and low virulence.</title>
        <authorList>
            <person name="Bradwell K.R."/>
            <person name="Koparde V.N."/>
            <person name="Matveyev A.V."/>
            <person name="Serrano M.G."/>
            <person name="Alves J.M."/>
            <person name="Parikh H."/>
            <person name="Huang B."/>
            <person name="Lee V."/>
            <person name="Espinosa-Alvarez O."/>
            <person name="Ortiz P.A."/>
            <person name="Costa-Martins A.G."/>
            <person name="Teixeira M.M."/>
            <person name="Buck G.A."/>
        </authorList>
    </citation>
    <scope>NUCLEOTIDE SEQUENCE [LARGE SCALE GENOMIC DNA]</scope>
    <source>
        <strain evidence="1 2">AM80</strain>
    </source>
</reference>
<dbReference type="VEuPathDB" id="TriTrypDB:TRSC58_04196"/>
<dbReference type="Proteomes" id="UP000283634">
    <property type="component" value="Unassembled WGS sequence"/>
</dbReference>
<protein>
    <submittedName>
        <fullName evidence="1">Uncharacterized protein</fullName>
    </submittedName>
</protein>
<comment type="caution">
    <text evidence="1">The sequence shown here is derived from an EMBL/GenBank/DDBJ whole genome shotgun (WGS) entry which is preliminary data.</text>
</comment>
<accession>A0A3R7KAX8</accession>
<evidence type="ECO:0000313" key="2">
    <source>
        <dbReference type="Proteomes" id="UP000283634"/>
    </source>
</evidence>
<keyword evidence="2" id="KW-1185">Reference proteome</keyword>
<dbReference type="GeneID" id="40330048"/>
<name>A0A3R7KAX8_TRYRA</name>
<proteinExistence type="predicted"/>
<sequence length="229" mass="24983">MLEYSCSHCQLPLPAAALNAIPRSVLHDALAAAIRCCQEELGELERRRLQDAVSAAIVASPLLRTEAIMCPDLFSRKFCGSVIPQEEVWWWCTHLWRCLSDSVEAATTWLAVCQRIGVSDFDDASTAFYRKHFPAVGCAGVAVRQGGEGIVCSFAARCYQSAGGRRPLTHQCAESAVVVCGRQQRSCRSVDPVLLQGPRVFGSVSFRPPREPPRCSRVGAAGYVASRAR</sequence>
<dbReference type="AlphaFoldDB" id="A0A3R7KAX8"/>
<organism evidence="1 2">
    <name type="scientific">Trypanosoma rangeli</name>
    <dbReference type="NCBI Taxonomy" id="5698"/>
    <lineage>
        <taxon>Eukaryota</taxon>
        <taxon>Discoba</taxon>
        <taxon>Euglenozoa</taxon>
        <taxon>Kinetoplastea</taxon>
        <taxon>Metakinetoplastina</taxon>
        <taxon>Trypanosomatida</taxon>
        <taxon>Trypanosomatidae</taxon>
        <taxon>Trypanosoma</taxon>
        <taxon>Herpetosoma</taxon>
    </lineage>
</organism>
<dbReference type="EMBL" id="MKGL01000214">
    <property type="protein sequence ID" value="RNF02912.1"/>
    <property type="molecule type" value="Genomic_DNA"/>
</dbReference>
<dbReference type="RefSeq" id="XP_029237199.1">
    <property type="nucleotide sequence ID" value="XM_029382970.1"/>
</dbReference>